<proteinExistence type="predicted"/>
<keyword evidence="1" id="KW-0812">Transmembrane</keyword>
<dbReference type="EMBL" id="AWWV01008505">
    <property type="protein sequence ID" value="OMO90108.1"/>
    <property type="molecule type" value="Genomic_DNA"/>
</dbReference>
<dbReference type="OrthoDB" id="10464728at2759"/>
<evidence type="ECO:0000256" key="1">
    <source>
        <dbReference type="SAM" id="Phobius"/>
    </source>
</evidence>
<comment type="caution">
    <text evidence="2">The sequence shown here is derived from an EMBL/GenBank/DDBJ whole genome shotgun (WGS) entry which is preliminary data.</text>
</comment>
<protein>
    <submittedName>
        <fullName evidence="2">Uncharacterized protein</fullName>
    </submittedName>
</protein>
<name>A0A1R3J5K5_COCAP</name>
<sequence>MAAICVTWFTVMVKRLDKETIHNYEVPLTMLVTSILFLTATSSIFLLKGFLRPCDLYKVTSIVFLIATSPIFLLKGLLRPCDPYKGGICCSRVGNDELEEVRWLNSLLRKISS</sequence>
<evidence type="ECO:0000313" key="2">
    <source>
        <dbReference type="EMBL" id="OMO90108.1"/>
    </source>
</evidence>
<feature type="transmembrane region" description="Helical" evidence="1">
    <location>
        <begin position="28"/>
        <end position="47"/>
    </location>
</feature>
<accession>A0A1R3J5K5</accession>
<dbReference type="AlphaFoldDB" id="A0A1R3J5K5"/>
<feature type="transmembrane region" description="Helical" evidence="1">
    <location>
        <begin position="59"/>
        <end position="78"/>
    </location>
</feature>
<keyword evidence="1" id="KW-1133">Transmembrane helix</keyword>
<keyword evidence="1" id="KW-0472">Membrane</keyword>
<gene>
    <name evidence="2" type="ORF">CCACVL1_07507</name>
</gene>
<dbReference type="Proteomes" id="UP000188268">
    <property type="component" value="Unassembled WGS sequence"/>
</dbReference>
<organism evidence="2 3">
    <name type="scientific">Corchorus capsularis</name>
    <name type="common">Jute</name>
    <dbReference type="NCBI Taxonomy" id="210143"/>
    <lineage>
        <taxon>Eukaryota</taxon>
        <taxon>Viridiplantae</taxon>
        <taxon>Streptophyta</taxon>
        <taxon>Embryophyta</taxon>
        <taxon>Tracheophyta</taxon>
        <taxon>Spermatophyta</taxon>
        <taxon>Magnoliopsida</taxon>
        <taxon>eudicotyledons</taxon>
        <taxon>Gunneridae</taxon>
        <taxon>Pentapetalae</taxon>
        <taxon>rosids</taxon>
        <taxon>malvids</taxon>
        <taxon>Malvales</taxon>
        <taxon>Malvaceae</taxon>
        <taxon>Grewioideae</taxon>
        <taxon>Apeibeae</taxon>
        <taxon>Corchorus</taxon>
    </lineage>
</organism>
<dbReference type="Gramene" id="OMO90108">
    <property type="protein sequence ID" value="OMO90108"/>
    <property type="gene ID" value="CCACVL1_07507"/>
</dbReference>
<reference evidence="2 3" key="1">
    <citation type="submission" date="2013-09" db="EMBL/GenBank/DDBJ databases">
        <title>Corchorus capsularis genome sequencing.</title>
        <authorList>
            <person name="Alam M."/>
            <person name="Haque M.S."/>
            <person name="Islam M.S."/>
            <person name="Emdad E.M."/>
            <person name="Islam M.M."/>
            <person name="Ahmed B."/>
            <person name="Halim A."/>
            <person name="Hossen Q.M.M."/>
            <person name="Hossain M.Z."/>
            <person name="Ahmed R."/>
            <person name="Khan M.M."/>
            <person name="Islam R."/>
            <person name="Rashid M.M."/>
            <person name="Khan S.A."/>
            <person name="Rahman M.S."/>
            <person name="Alam M."/>
        </authorList>
    </citation>
    <scope>NUCLEOTIDE SEQUENCE [LARGE SCALE GENOMIC DNA]</scope>
    <source>
        <strain evidence="3">cv. CVL-1</strain>
        <tissue evidence="2">Whole seedling</tissue>
    </source>
</reference>
<evidence type="ECO:0000313" key="3">
    <source>
        <dbReference type="Proteomes" id="UP000188268"/>
    </source>
</evidence>
<keyword evidence="3" id="KW-1185">Reference proteome</keyword>